<sequence length="573" mass="63262">MRFAHRSQVPDAYALSGETVRLRLRTGRGEARRVRVHFGDPYRGWDWRAAALDRAGQDLEWDYWEGRVPVPTRRLRYCFEAEAADGGRTWLGEEGTAGDRAAAVPFRLPYLHAEDRLQVPAWTAGAVGYAILCDRFARTRPGHSPPGADPWDTAPGPATRLGGSLAGIRRRLPYLQALGVNLLYLTPIFRAASPHGYDPCDYFDLDPACGTKADLTELVEAAHGRGMRVLLDAVFQHSGSGFRPFREAARAGPASPYWPWFVIHGERVQTDPPNYETFGDGVASMPRLNLAHPAAADYFLEVAVYWIRETGVDGWRLDVGDEVAHAFWRRLRERVKAERPDALLVGEAWHDALPWLAGGEWDGVMHYRWREAVKAALLEARLDPEELGGRLLRLWFAYPEPAARASFLLLGSHDTERVLTAAAGDVTAVERALVVQFTWPGIPVVYYGDEAGMTGGPDPGCRAGMWWDPRRRRHALVRLVRALACLRRTAPALIGGGLRVLPARGLLLYDRLPEGEGPALRVAVQTGPASRRVPLPPGARRRLAVPEAPAEEDVLPAGGAAVWEWIPGGGRGT</sequence>
<dbReference type="Proteomes" id="UP000503399">
    <property type="component" value="Chromosome"/>
</dbReference>
<dbReference type="Pfam" id="PF02903">
    <property type="entry name" value="Alpha-amylase_N"/>
    <property type="match status" value="1"/>
</dbReference>
<dbReference type="AlphaFoldDB" id="A0A6F8ZH51"/>
<comment type="similarity">
    <text evidence="1">Belongs to the glycosyl hydrolase 13 family.</text>
</comment>
<dbReference type="InterPro" id="IPR006047">
    <property type="entry name" value="GH13_cat_dom"/>
</dbReference>
<dbReference type="CDD" id="cd11338">
    <property type="entry name" value="AmyAc_CMD"/>
    <property type="match status" value="1"/>
</dbReference>
<dbReference type="InterPro" id="IPR013783">
    <property type="entry name" value="Ig-like_fold"/>
</dbReference>
<accession>A0A6F8ZH51</accession>
<evidence type="ECO:0000256" key="1">
    <source>
        <dbReference type="ARBA" id="ARBA00008061"/>
    </source>
</evidence>
<dbReference type="Gene3D" id="3.20.20.80">
    <property type="entry name" value="Glycosidases"/>
    <property type="match status" value="1"/>
</dbReference>
<keyword evidence="6" id="KW-1185">Reference proteome</keyword>
<dbReference type="Gene3D" id="3.90.400.10">
    <property type="entry name" value="Oligo-1,6-glucosidase, Domain 2"/>
    <property type="match status" value="1"/>
</dbReference>
<dbReference type="InterPro" id="IPR014756">
    <property type="entry name" value="Ig_E-set"/>
</dbReference>
<evidence type="ECO:0000256" key="3">
    <source>
        <dbReference type="ARBA" id="ARBA00023295"/>
    </source>
</evidence>
<name>A0A6F8ZH51_9FIRM</name>
<dbReference type="Gene3D" id="2.60.40.10">
    <property type="entry name" value="Immunoglobulins"/>
    <property type="match status" value="1"/>
</dbReference>
<dbReference type="CDD" id="cd02857">
    <property type="entry name" value="E_set_CDase_PDE_N"/>
    <property type="match status" value="1"/>
</dbReference>
<dbReference type="PANTHER" id="PTHR10357">
    <property type="entry name" value="ALPHA-AMYLASE FAMILY MEMBER"/>
    <property type="match status" value="1"/>
</dbReference>
<organism evidence="5 6">
    <name type="scientific">Candidatus Hydrogenisulfobacillus filiaventi</name>
    <dbReference type="NCBI Taxonomy" id="2707344"/>
    <lineage>
        <taxon>Bacteria</taxon>
        <taxon>Bacillati</taxon>
        <taxon>Bacillota</taxon>
        <taxon>Clostridia</taxon>
        <taxon>Eubacteriales</taxon>
        <taxon>Clostridiales Family XVII. Incertae Sedis</taxon>
        <taxon>Candidatus Hydrogenisulfobacillus</taxon>
    </lineage>
</organism>
<dbReference type="SUPFAM" id="SSF51445">
    <property type="entry name" value="(Trans)glycosidases"/>
    <property type="match status" value="1"/>
</dbReference>
<dbReference type="KEGG" id="hfv:R50_1814"/>
<evidence type="ECO:0000313" key="6">
    <source>
        <dbReference type="Proteomes" id="UP000503399"/>
    </source>
</evidence>
<feature type="domain" description="Glycosyl hydrolase family 13 catalytic" evidence="4">
    <location>
        <begin position="130"/>
        <end position="487"/>
    </location>
</feature>
<dbReference type="PANTHER" id="PTHR10357:SF210">
    <property type="entry name" value="MALTODEXTRIN GLUCOSIDASE"/>
    <property type="match status" value="1"/>
</dbReference>
<keyword evidence="3 5" id="KW-0326">Glycosidase</keyword>
<dbReference type="EC" id="3.2.1.135" evidence="5"/>
<dbReference type="InterPro" id="IPR045857">
    <property type="entry name" value="O16G_dom_2"/>
</dbReference>
<dbReference type="SUPFAM" id="SSF81296">
    <property type="entry name" value="E set domains"/>
    <property type="match status" value="1"/>
</dbReference>
<reference evidence="5 6" key="1">
    <citation type="submission" date="2020-02" db="EMBL/GenBank/DDBJ databases">
        <authorList>
            <person name="Hogendoorn C."/>
        </authorList>
    </citation>
    <scope>NUCLEOTIDE SEQUENCE [LARGE SCALE GENOMIC DNA]</scope>
    <source>
        <strain evidence="5">R501</strain>
    </source>
</reference>
<evidence type="ECO:0000259" key="4">
    <source>
        <dbReference type="SMART" id="SM00642"/>
    </source>
</evidence>
<keyword evidence="2 5" id="KW-0378">Hydrolase</keyword>
<gene>
    <name evidence="5" type="primary">nplT</name>
    <name evidence="5" type="ORF">R50_1814</name>
</gene>
<dbReference type="InterPro" id="IPR004185">
    <property type="entry name" value="Glyco_hydro_13_lg-like_dom"/>
</dbReference>
<dbReference type="SMART" id="SM00642">
    <property type="entry name" value="Aamy"/>
    <property type="match status" value="1"/>
</dbReference>
<proteinExistence type="inferred from homology"/>
<dbReference type="GO" id="GO:0005975">
    <property type="term" value="P:carbohydrate metabolic process"/>
    <property type="evidence" value="ECO:0007669"/>
    <property type="project" value="InterPro"/>
</dbReference>
<dbReference type="InterPro" id="IPR017853">
    <property type="entry name" value="GH"/>
</dbReference>
<protein>
    <submittedName>
        <fullName evidence="5">Neopullulanase</fullName>
        <ecNumber evidence="5">3.2.1.135</ecNumber>
    </submittedName>
</protein>
<evidence type="ECO:0000313" key="5">
    <source>
        <dbReference type="EMBL" id="CAB1129315.1"/>
    </source>
</evidence>
<dbReference type="Pfam" id="PF00128">
    <property type="entry name" value="Alpha-amylase"/>
    <property type="match status" value="1"/>
</dbReference>
<dbReference type="GO" id="GO:0031216">
    <property type="term" value="F:neopullulanase activity"/>
    <property type="evidence" value="ECO:0007669"/>
    <property type="project" value="UniProtKB-EC"/>
</dbReference>
<evidence type="ECO:0000256" key="2">
    <source>
        <dbReference type="ARBA" id="ARBA00022801"/>
    </source>
</evidence>
<dbReference type="EMBL" id="LR778114">
    <property type="protein sequence ID" value="CAB1129315.1"/>
    <property type="molecule type" value="Genomic_DNA"/>
</dbReference>